<dbReference type="Proteomes" id="UP000032534">
    <property type="component" value="Unassembled WGS sequence"/>
</dbReference>
<accession>A0A0D7X4Z0</accession>
<dbReference type="AlphaFoldDB" id="A0A0D7X4Z0"/>
<organism evidence="1 2">
    <name type="scientific">Paenibacillus terrae</name>
    <dbReference type="NCBI Taxonomy" id="159743"/>
    <lineage>
        <taxon>Bacteria</taxon>
        <taxon>Bacillati</taxon>
        <taxon>Bacillota</taxon>
        <taxon>Bacilli</taxon>
        <taxon>Bacillales</taxon>
        <taxon>Paenibacillaceae</taxon>
        <taxon>Paenibacillus</taxon>
    </lineage>
</organism>
<dbReference type="EMBL" id="JTHP01000007">
    <property type="protein sequence ID" value="KJD46485.1"/>
    <property type="molecule type" value="Genomic_DNA"/>
</dbReference>
<name>A0A0D7X4Z0_9BACL</name>
<evidence type="ECO:0000313" key="1">
    <source>
        <dbReference type="EMBL" id="KJD46485.1"/>
    </source>
</evidence>
<protein>
    <submittedName>
        <fullName evidence="1">Uncharacterized protein</fullName>
    </submittedName>
</protein>
<sequence>MRKILLLHSPDLMEWRKRNNAIITEFTNGRFFLTQYTTDRKDAPLSTWYSNGYKVYAWKMSTAKRSPND</sequence>
<reference evidence="1 2" key="1">
    <citation type="submission" date="2014-11" db="EMBL/GenBank/DDBJ databases">
        <title>Draft Genome Sequences of Paenibacillus polymyxa NRRL B-30509 and Paenibacillus terrae NRRL B-30644, Strains from a Poultry Environment that Produce Tridecaptin A and Paenicidins.</title>
        <authorList>
            <person name="van Belkum M.J."/>
            <person name="Lohans C.T."/>
            <person name="Vederas J.C."/>
        </authorList>
    </citation>
    <scope>NUCLEOTIDE SEQUENCE [LARGE SCALE GENOMIC DNA]</scope>
    <source>
        <strain evidence="1 2">NRRL B-30644</strain>
    </source>
</reference>
<comment type="caution">
    <text evidence="1">The sequence shown here is derived from an EMBL/GenBank/DDBJ whole genome shotgun (WGS) entry which is preliminary data.</text>
</comment>
<proteinExistence type="predicted"/>
<dbReference type="PATRIC" id="fig|159743.3.peg.1194"/>
<evidence type="ECO:0000313" key="2">
    <source>
        <dbReference type="Proteomes" id="UP000032534"/>
    </source>
</evidence>
<gene>
    <name evidence="1" type="ORF">QD47_05540</name>
</gene>
<keyword evidence="2" id="KW-1185">Reference proteome</keyword>